<dbReference type="Pfam" id="PF11559">
    <property type="entry name" value="ADIP"/>
    <property type="match status" value="1"/>
</dbReference>
<keyword evidence="8" id="KW-0206">Cytoskeleton</keyword>
<comment type="subcellular location">
    <subcellularLocation>
        <location evidence="1">Cell junction</location>
    </subcellularLocation>
    <subcellularLocation>
        <location evidence="2">Cytoplasm</location>
        <location evidence="2">Cytoskeleton</location>
        <location evidence="2">Microtubule organizing center</location>
        <location evidence="2">Centrosome</location>
    </subcellularLocation>
</comment>
<keyword evidence="4" id="KW-0963">Cytoplasm</keyword>
<keyword evidence="5" id="KW-0130">Cell adhesion</keyword>
<evidence type="ECO:0000256" key="10">
    <source>
        <dbReference type="SAM" id="MobiDB-lite"/>
    </source>
</evidence>
<comment type="similarity">
    <text evidence="3">Belongs to the ADIP family.</text>
</comment>
<dbReference type="PANTHER" id="PTHR46507">
    <property type="entry name" value="AFADIN- AND ALPHA-ACTININ-BINDING PROTEIN"/>
    <property type="match status" value="1"/>
</dbReference>
<feature type="coiled-coil region" evidence="9">
    <location>
        <begin position="348"/>
        <end position="375"/>
    </location>
</feature>
<evidence type="ECO:0000256" key="1">
    <source>
        <dbReference type="ARBA" id="ARBA00004282"/>
    </source>
</evidence>
<feature type="compositionally biased region" description="Basic and acidic residues" evidence="10">
    <location>
        <begin position="563"/>
        <end position="586"/>
    </location>
</feature>
<dbReference type="GO" id="GO:0036064">
    <property type="term" value="C:ciliary basal body"/>
    <property type="evidence" value="ECO:0007669"/>
    <property type="project" value="TreeGrafter"/>
</dbReference>
<evidence type="ECO:0000256" key="8">
    <source>
        <dbReference type="ARBA" id="ARBA00023212"/>
    </source>
</evidence>
<dbReference type="GO" id="GO:0070161">
    <property type="term" value="C:anchoring junction"/>
    <property type="evidence" value="ECO:0007669"/>
    <property type="project" value="UniProtKB-SubCell"/>
</dbReference>
<evidence type="ECO:0000256" key="5">
    <source>
        <dbReference type="ARBA" id="ARBA00022889"/>
    </source>
</evidence>
<feature type="compositionally biased region" description="Basic and acidic residues" evidence="10">
    <location>
        <begin position="598"/>
        <end position="613"/>
    </location>
</feature>
<evidence type="ECO:0000256" key="9">
    <source>
        <dbReference type="SAM" id="Coils"/>
    </source>
</evidence>
<organism evidence="11 12">
    <name type="scientific">Meganyctiphanes norvegica</name>
    <name type="common">Northern krill</name>
    <name type="synonym">Thysanopoda norvegica</name>
    <dbReference type="NCBI Taxonomy" id="48144"/>
    <lineage>
        <taxon>Eukaryota</taxon>
        <taxon>Metazoa</taxon>
        <taxon>Ecdysozoa</taxon>
        <taxon>Arthropoda</taxon>
        <taxon>Crustacea</taxon>
        <taxon>Multicrustacea</taxon>
        <taxon>Malacostraca</taxon>
        <taxon>Eumalacostraca</taxon>
        <taxon>Eucarida</taxon>
        <taxon>Euphausiacea</taxon>
        <taxon>Euphausiidae</taxon>
        <taxon>Meganyctiphanes</taxon>
    </lineage>
</organism>
<evidence type="ECO:0000256" key="2">
    <source>
        <dbReference type="ARBA" id="ARBA00004300"/>
    </source>
</evidence>
<proteinExistence type="inferred from homology"/>
<evidence type="ECO:0000313" key="12">
    <source>
        <dbReference type="Proteomes" id="UP001497623"/>
    </source>
</evidence>
<reference evidence="11 12" key="1">
    <citation type="submission" date="2024-05" db="EMBL/GenBank/DDBJ databases">
        <authorList>
            <person name="Wallberg A."/>
        </authorList>
    </citation>
    <scope>NUCLEOTIDE SEQUENCE [LARGE SCALE GENOMIC DNA]</scope>
</reference>
<evidence type="ECO:0000256" key="3">
    <source>
        <dbReference type="ARBA" id="ARBA00009291"/>
    </source>
</evidence>
<dbReference type="AlphaFoldDB" id="A0AAV2QWI4"/>
<feature type="region of interest" description="Disordered" evidence="10">
    <location>
        <begin position="678"/>
        <end position="697"/>
    </location>
</feature>
<evidence type="ECO:0000256" key="4">
    <source>
        <dbReference type="ARBA" id="ARBA00022490"/>
    </source>
</evidence>
<keyword evidence="7 9" id="KW-0175">Coiled coil</keyword>
<feature type="region of interest" description="Disordered" evidence="10">
    <location>
        <begin position="845"/>
        <end position="873"/>
    </location>
</feature>
<name>A0AAV2QWI4_MEGNR</name>
<feature type="coiled-coil region" evidence="9">
    <location>
        <begin position="117"/>
        <end position="190"/>
    </location>
</feature>
<feature type="region of interest" description="Disordered" evidence="10">
    <location>
        <begin position="525"/>
        <end position="624"/>
    </location>
</feature>
<dbReference type="InterPro" id="IPR052300">
    <property type="entry name" value="Adhesion_Centrosome_assoc"/>
</dbReference>
<dbReference type="GO" id="GO:0007155">
    <property type="term" value="P:cell adhesion"/>
    <property type="evidence" value="ECO:0007669"/>
    <property type="project" value="UniProtKB-KW"/>
</dbReference>
<evidence type="ECO:0000256" key="6">
    <source>
        <dbReference type="ARBA" id="ARBA00022949"/>
    </source>
</evidence>
<dbReference type="GO" id="GO:0035735">
    <property type="term" value="P:intraciliary transport involved in cilium assembly"/>
    <property type="evidence" value="ECO:0007669"/>
    <property type="project" value="TreeGrafter"/>
</dbReference>
<dbReference type="GO" id="GO:0034451">
    <property type="term" value="C:centriolar satellite"/>
    <property type="evidence" value="ECO:0007669"/>
    <property type="project" value="TreeGrafter"/>
</dbReference>
<protein>
    <submittedName>
        <fullName evidence="11">Uncharacterized protein</fullName>
    </submittedName>
</protein>
<dbReference type="EMBL" id="CAXKWB010010372">
    <property type="protein sequence ID" value="CAL4097751.1"/>
    <property type="molecule type" value="Genomic_DNA"/>
</dbReference>
<dbReference type="Proteomes" id="UP001497623">
    <property type="component" value="Unassembled WGS sequence"/>
</dbReference>
<feature type="compositionally biased region" description="Low complexity" evidence="10">
    <location>
        <begin position="681"/>
        <end position="691"/>
    </location>
</feature>
<feature type="compositionally biased region" description="Low complexity" evidence="10">
    <location>
        <begin position="537"/>
        <end position="548"/>
    </location>
</feature>
<accession>A0AAV2QWI4</accession>
<keyword evidence="12" id="KW-1185">Reference proteome</keyword>
<evidence type="ECO:0000313" key="11">
    <source>
        <dbReference type="EMBL" id="CAL4097751.1"/>
    </source>
</evidence>
<keyword evidence="6" id="KW-0965">Cell junction</keyword>
<sequence>MSEGRHREQLTYLVSISEAQQSRSRNANRVSWTDLPPYFCTTNNIQSALIYLSQELQGLGLNCRLVSDGGNSVNLIALINGCWEVLQLYQEQVKDFSSHQDQRKREHADLTHLQSSVRELRGSVEEKERLVIDAQEKERQIVSLNRAITSKLKSEKEEVKKLGSILQQRESQHQHELRKKETENNRLRERLTRLVSGDRSIDSRPPGISISNSLLRSDKARGKWKTEAMGAKHEEIMHMKILHRYEVWVGQLNEENEQLKNCLAQLSSQITKFAAKYGKNEYGISEGDMNTSMNSSMYSADSLDEPIFNLDAASIRDQVQTVLQDHLNTIANAFEEKSNKLEIGIELHQQQQKELDDLRIQVAQLKDQLTYQRTNTDNDEKDKENANETELTFLTEGGCVEERAQLDRERKKVENEQRTLEKERKTFADATIRLNRERAAFEAEKVELLRRQFLNELPDTLNNKDSDISSVLQSDETLSLSFHENSIGSISDVFGDSPSRIVVMPTITPPRPSANVHRVAQPIILGTTRLPRQQRESGSGMSSRASSGNRMKSAPTSRCTSVTREEPTRDYGRISQDSSRRSTIDRIKRRAQNTQNAREARAKSLYREGEKVYPKSQPSSPPPTYMENLFSNMNDDASDNFKIGGLVRERGVGAAKESFEISGKQSFLGVPRGSAMKIPRGSAAGSSASSANDRESPVGDQYREYLLSMGIDPVAACAARRLVRNYPGEDSTPEKFSIRNPRYGPCDYDDDNIQMDDLGPGKSEFDQGVDANSTRLSTLESDLMDLLTQIGPDEDEKQLDHGGKSHQTINQFIGENTTNVYLGQNAPGRHSVDTPVRLGLPKNQKAHTVTGSRYTSLPGSLSSSRRNSQELSAAEEFFKKMHKHLLKKSSQNQ</sequence>
<feature type="coiled-coil region" evidence="9">
    <location>
        <begin position="399"/>
        <end position="430"/>
    </location>
</feature>
<comment type="caution">
    <text evidence="11">The sequence shown here is derived from an EMBL/GenBank/DDBJ whole genome shotgun (WGS) entry which is preliminary data.</text>
</comment>
<gene>
    <name evidence="11" type="ORF">MNOR_LOCUS16069</name>
</gene>
<dbReference type="PANTHER" id="PTHR46507:SF4">
    <property type="entry name" value="SSX FAMILY MEMBER 2 INTERACTING PROTEIN"/>
    <property type="match status" value="1"/>
</dbReference>
<evidence type="ECO:0000256" key="7">
    <source>
        <dbReference type="ARBA" id="ARBA00023054"/>
    </source>
</evidence>
<feature type="compositionally biased region" description="Polar residues" evidence="10">
    <location>
        <begin position="846"/>
        <end position="871"/>
    </location>
</feature>
<dbReference type="InterPro" id="IPR021622">
    <property type="entry name" value="Afadin/alpha-actinin-bd"/>
</dbReference>